<sequence>MSTTQPIALPNSQPNFQDYTMAEGSYTGSSGSFNPASYARHFLGSPISWRQGSFGSRIHSGSPSAQFFSSIDCNDLKYSKVSSSIESDRGSILNALNVFDREGELCRNYTCCGLHLNDMHALVEHLEEVHFGAYHSNPPHTQTQVQAPYNTQPIQPDYSIATPAQVPTHNHTSVATSHLPTGPSYPTSFDSDDMEFELELETSAPAPQVQSSAHSSPSSNATTPPDTPITTPLSAYPAHTFPNAHLTLPQSNIHSPYASQPASPLASHDSSAYASAASTAASTRHPSPTGTSSRPNLNLNLSAFQRSNQYNTSSPSILTNPEEAFNPYARFSSDYSSCMPGAQYNPADVNEASALHANWPQHQGGAANAGQCVPPALLFSSSASNTPISTPDGSRVPSPTTSGYGGSRSLSQCSAPTTPSRTSPPSSIGNSASGRSSSSRSAAASTLSRPASSLLLSKPFRCPKPNCNKSYKQANGLKYHITHGSCNFAPPKDLEHVKDLLERKRRDREREREKLGEAGGDSSSGPLGRSMSLGNIGESYDDSQDLSSIMSNISEAELREVEREAEKRMKPFACGVGDCQRRYKNMNGLRYHYQHSGDHGAVGLALLASGQHECLQGQKRGQHHQSATSGTQGPDGDKDGRRRSIQSPSRGSASMPVSRATSRTGTPQPLPQQPPNQQVPAQHYSPMNANVSVPGGINALGMTQAQPFTPPQANASQAATTQQLQSHQVDTQTQQQIFHHQYAQLHQQHYQQYAHAMAAQQQQQSPQQQHMMQGLYSSSIEMS</sequence>
<evidence type="ECO:0000313" key="7">
    <source>
        <dbReference type="EMBL" id="PFH52511.1"/>
    </source>
</evidence>
<proteinExistence type="predicted"/>
<feature type="region of interest" description="Disordered" evidence="5">
    <location>
        <begin position="757"/>
        <end position="783"/>
    </location>
</feature>
<reference evidence="7 8" key="1">
    <citation type="submission" date="2014-02" db="EMBL/GenBank/DDBJ databases">
        <title>Transposable element dynamics among asymbiotic and ectomycorrhizal Amanita fungi.</title>
        <authorList>
            <consortium name="DOE Joint Genome Institute"/>
            <person name="Hess J."/>
            <person name="Skrede I."/>
            <person name="Wolfe B."/>
            <person name="LaButti K."/>
            <person name="Ohm R.A."/>
            <person name="Grigoriev I.V."/>
            <person name="Pringle A."/>
        </authorList>
    </citation>
    <scope>NUCLEOTIDE SEQUENCE [LARGE SCALE GENOMIC DNA]</scope>
    <source>
        <strain evidence="7 8">SKay4041</strain>
    </source>
</reference>
<gene>
    <name evidence="7" type="ORF">AMATHDRAFT_2227</name>
</gene>
<feature type="compositionally biased region" description="Polar residues" evidence="5">
    <location>
        <begin position="383"/>
        <end position="415"/>
    </location>
</feature>
<accession>A0A2A9NW11</accession>
<keyword evidence="4" id="KW-0862">Zinc</keyword>
<feature type="region of interest" description="Disordered" evidence="5">
    <location>
        <begin position="203"/>
        <end position="236"/>
    </location>
</feature>
<feature type="compositionally biased region" description="Low complexity" evidence="5">
    <location>
        <begin position="203"/>
        <end position="232"/>
    </location>
</feature>
<feature type="compositionally biased region" description="Low complexity" evidence="5">
    <location>
        <begin position="712"/>
        <end position="723"/>
    </location>
</feature>
<dbReference type="GO" id="GO:0008270">
    <property type="term" value="F:zinc ion binding"/>
    <property type="evidence" value="ECO:0007669"/>
    <property type="project" value="UniProtKB-KW"/>
</dbReference>
<feature type="compositionally biased region" description="Polar residues" evidence="5">
    <location>
        <begin position="284"/>
        <end position="298"/>
    </location>
</feature>
<dbReference type="InterPro" id="IPR051580">
    <property type="entry name" value="ZnF-Chromatin_assoc"/>
</dbReference>
<dbReference type="GO" id="GO:0005634">
    <property type="term" value="C:nucleus"/>
    <property type="evidence" value="ECO:0007669"/>
    <property type="project" value="TreeGrafter"/>
</dbReference>
<dbReference type="SMART" id="SM00355">
    <property type="entry name" value="ZnF_C2H2"/>
    <property type="match status" value="3"/>
</dbReference>
<dbReference type="OrthoDB" id="3269380at2759"/>
<feature type="domain" description="C2H2-type" evidence="6">
    <location>
        <begin position="460"/>
        <end position="483"/>
    </location>
</feature>
<dbReference type="InterPro" id="IPR013087">
    <property type="entry name" value="Znf_C2H2_type"/>
</dbReference>
<dbReference type="PANTHER" id="PTHR23057">
    <property type="entry name" value="JUXTAPOSED WITH ANOTHER ZINC FINGER PROTEIN 1"/>
    <property type="match status" value="1"/>
</dbReference>
<evidence type="ECO:0000256" key="5">
    <source>
        <dbReference type="SAM" id="MobiDB-lite"/>
    </source>
</evidence>
<evidence type="ECO:0000256" key="4">
    <source>
        <dbReference type="ARBA" id="ARBA00022833"/>
    </source>
</evidence>
<feature type="region of interest" description="Disordered" evidence="5">
    <location>
        <begin position="502"/>
        <end position="544"/>
    </location>
</feature>
<evidence type="ECO:0000256" key="1">
    <source>
        <dbReference type="ARBA" id="ARBA00022723"/>
    </source>
</evidence>
<feature type="compositionally biased region" description="Low complexity" evidence="5">
    <location>
        <begin position="757"/>
        <end position="773"/>
    </location>
</feature>
<name>A0A2A9NW11_9AGAR</name>
<protein>
    <recommendedName>
        <fullName evidence="6">C2H2-type domain-containing protein</fullName>
    </recommendedName>
</protein>
<feature type="region of interest" description="Disordered" evidence="5">
    <location>
        <begin position="152"/>
        <end position="191"/>
    </location>
</feature>
<feature type="compositionally biased region" description="Low complexity" evidence="5">
    <location>
        <begin position="416"/>
        <end position="450"/>
    </location>
</feature>
<feature type="region of interest" description="Disordered" evidence="5">
    <location>
        <begin position="615"/>
        <end position="723"/>
    </location>
</feature>
<feature type="region of interest" description="Disordered" evidence="5">
    <location>
        <begin position="276"/>
        <end position="298"/>
    </location>
</feature>
<feature type="domain" description="C2H2-type" evidence="6">
    <location>
        <begin position="572"/>
        <end position="599"/>
    </location>
</feature>
<dbReference type="Proteomes" id="UP000242287">
    <property type="component" value="Unassembled WGS sequence"/>
</dbReference>
<feature type="compositionally biased region" description="Polar residues" evidence="5">
    <location>
        <begin position="252"/>
        <end position="262"/>
    </location>
</feature>
<feature type="region of interest" description="Disordered" evidence="5">
    <location>
        <begin position="383"/>
        <end position="450"/>
    </location>
</feature>
<evidence type="ECO:0000256" key="3">
    <source>
        <dbReference type="ARBA" id="ARBA00022771"/>
    </source>
</evidence>
<dbReference type="AlphaFoldDB" id="A0A2A9NW11"/>
<feature type="compositionally biased region" description="Basic and acidic residues" evidence="5">
    <location>
        <begin position="502"/>
        <end position="516"/>
    </location>
</feature>
<keyword evidence="1" id="KW-0479">Metal-binding</keyword>
<evidence type="ECO:0000313" key="8">
    <source>
        <dbReference type="Proteomes" id="UP000242287"/>
    </source>
</evidence>
<dbReference type="STRING" id="703135.A0A2A9NW11"/>
<evidence type="ECO:0000259" key="6">
    <source>
        <dbReference type="SMART" id="SM00355"/>
    </source>
</evidence>
<feature type="compositionally biased region" description="Polar residues" evidence="5">
    <location>
        <begin position="165"/>
        <end position="189"/>
    </location>
</feature>
<evidence type="ECO:0000256" key="2">
    <source>
        <dbReference type="ARBA" id="ARBA00022737"/>
    </source>
</evidence>
<feature type="domain" description="C2H2-type" evidence="6">
    <location>
        <begin position="109"/>
        <end position="130"/>
    </location>
</feature>
<keyword evidence="2" id="KW-0677">Repeat</keyword>
<keyword evidence="3" id="KW-0863">Zinc-finger</keyword>
<feature type="region of interest" description="Disordered" evidence="5">
    <location>
        <begin position="252"/>
        <end position="271"/>
    </location>
</feature>
<dbReference type="EMBL" id="KZ301979">
    <property type="protein sequence ID" value="PFH52511.1"/>
    <property type="molecule type" value="Genomic_DNA"/>
</dbReference>
<dbReference type="PANTHER" id="PTHR23057:SF0">
    <property type="entry name" value="JUXTAPOSED WITH ANOTHER ZINC FINGER PROTEIN 1"/>
    <property type="match status" value="1"/>
</dbReference>
<organism evidence="7 8">
    <name type="scientific">Amanita thiersii Skay4041</name>
    <dbReference type="NCBI Taxonomy" id="703135"/>
    <lineage>
        <taxon>Eukaryota</taxon>
        <taxon>Fungi</taxon>
        <taxon>Dikarya</taxon>
        <taxon>Basidiomycota</taxon>
        <taxon>Agaricomycotina</taxon>
        <taxon>Agaricomycetes</taxon>
        <taxon>Agaricomycetidae</taxon>
        <taxon>Agaricales</taxon>
        <taxon>Pluteineae</taxon>
        <taxon>Amanitaceae</taxon>
        <taxon>Amanita</taxon>
    </lineage>
</organism>
<keyword evidence="8" id="KW-1185">Reference proteome</keyword>